<sequence length="211" mass="24122">MKLYVFEHCPYCVKARLVANYLALPVELVYLQNDDEVTPHRLIGAKMVPILQFADGTAMGESLDIARHLEQLAGTELAAGAFLSQANHWVSEHLSLIFRLTFPRWPQITLPEFATPQAIAYFQSKKEQKLLCSFTTLLSHSAEDIALMQTALTQLSWLNSSPELTWQDVQLLPFIRNLTVVKGLEFPEHVRQYLQYWQARCDIPLFFTNAV</sequence>
<dbReference type="InterPro" id="IPR036282">
    <property type="entry name" value="Glutathione-S-Trfase_C_sf"/>
</dbReference>
<dbReference type="Pfam" id="PF04399">
    <property type="entry name" value="Glutaredoxin2_C"/>
    <property type="match status" value="1"/>
</dbReference>
<name>A0ABV7CMK7_9GAMM</name>
<dbReference type="PROSITE" id="PS50404">
    <property type="entry name" value="GST_NTER"/>
    <property type="match status" value="1"/>
</dbReference>
<dbReference type="InterPro" id="IPR007494">
    <property type="entry name" value="Glutaredoxin2_C"/>
</dbReference>
<dbReference type="InterPro" id="IPR011767">
    <property type="entry name" value="GLR_AS"/>
</dbReference>
<reference evidence="3" key="1">
    <citation type="journal article" date="2019" name="Int. J. Syst. Evol. Microbiol.">
        <title>The Global Catalogue of Microorganisms (GCM) 10K type strain sequencing project: providing services to taxonomists for standard genome sequencing and annotation.</title>
        <authorList>
            <consortium name="The Broad Institute Genomics Platform"/>
            <consortium name="The Broad Institute Genome Sequencing Center for Infectious Disease"/>
            <person name="Wu L."/>
            <person name="Ma J."/>
        </authorList>
    </citation>
    <scope>NUCLEOTIDE SEQUENCE [LARGE SCALE GENOMIC DNA]</scope>
    <source>
        <strain evidence="3">KCTC 42730</strain>
    </source>
</reference>
<proteinExistence type="predicted"/>
<dbReference type="Gene3D" id="1.20.1050.10">
    <property type="match status" value="1"/>
</dbReference>
<comment type="caution">
    <text evidence="2">The sequence shown here is derived from an EMBL/GenBank/DDBJ whole genome shotgun (WGS) entry which is preliminary data.</text>
</comment>
<gene>
    <name evidence="2" type="primary">grxB</name>
    <name evidence="2" type="ORF">ACFOEE_14265</name>
</gene>
<dbReference type="InterPro" id="IPR004045">
    <property type="entry name" value="Glutathione_S-Trfase_N"/>
</dbReference>
<organism evidence="2 3">
    <name type="scientific">Pseudoalteromonas fenneropenaei</name>
    <dbReference type="NCBI Taxonomy" id="1737459"/>
    <lineage>
        <taxon>Bacteria</taxon>
        <taxon>Pseudomonadati</taxon>
        <taxon>Pseudomonadota</taxon>
        <taxon>Gammaproteobacteria</taxon>
        <taxon>Alteromonadales</taxon>
        <taxon>Pseudoalteromonadaceae</taxon>
        <taxon>Pseudoalteromonas</taxon>
    </lineage>
</organism>
<feature type="domain" description="GST N-terminal" evidence="1">
    <location>
        <begin position="1"/>
        <end position="77"/>
    </location>
</feature>
<dbReference type="SUPFAM" id="SSF47616">
    <property type="entry name" value="GST C-terminal domain-like"/>
    <property type="match status" value="1"/>
</dbReference>
<evidence type="ECO:0000313" key="3">
    <source>
        <dbReference type="Proteomes" id="UP001595453"/>
    </source>
</evidence>
<evidence type="ECO:0000259" key="1">
    <source>
        <dbReference type="PROSITE" id="PS50404"/>
    </source>
</evidence>
<dbReference type="NCBIfam" id="NF007702">
    <property type="entry name" value="PRK10387.1"/>
    <property type="match status" value="1"/>
</dbReference>
<dbReference type="NCBIfam" id="TIGR02182">
    <property type="entry name" value="GRXB"/>
    <property type="match status" value="1"/>
</dbReference>
<protein>
    <submittedName>
        <fullName evidence="2">Glutaredoxin 2</fullName>
    </submittedName>
</protein>
<dbReference type="InterPro" id="IPR036249">
    <property type="entry name" value="Thioredoxin-like_sf"/>
</dbReference>
<keyword evidence="3" id="KW-1185">Reference proteome</keyword>
<dbReference type="Pfam" id="PF13417">
    <property type="entry name" value="GST_N_3"/>
    <property type="match status" value="1"/>
</dbReference>
<dbReference type="Gene3D" id="3.40.30.10">
    <property type="entry name" value="Glutaredoxin"/>
    <property type="match status" value="1"/>
</dbReference>
<dbReference type="EMBL" id="JBHRSD010000026">
    <property type="protein sequence ID" value="MFC3033686.1"/>
    <property type="molecule type" value="Genomic_DNA"/>
</dbReference>
<dbReference type="Proteomes" id="UP001595453">
    <property type="component" value="Unassembled WGS sequence"/>
</dbReference>
<dbReference type="InterPro" id="IPR011901">
    <property type="entry name" value="Grx2"/>
</dbReference>
<dbReference type="PROSITE" id="PS00195">
    <property type="entry name" value="GLUTAREDOXIN_1"/>
    <property type="match status" value="1"/>
</dbReference>
<evidence type="ECO:0000313" key="2">
    <source>
        <dbReference type="EMBL" id="MFC3033686.1"/>
    </source>
</evidence>
<dbReference type="SUPFAM" id="SSF52833">
    <property type="entry name" value="Thioredoxin-like"/>
    <property type="match status" value="1"/>
</dbReference>
<dbReference type="RefSeq" id="WP_377125541.1">
    <property type="nucleotide sequence ID" value="NZ_JBHRSD010000026.1"/>
</dbReference>
<accession>A0ABV7CMK7</accession>